<proteinExistence type="predicted"/>
<sequence length="112" mass="12116">MIGTSATTGKPLSGTAHLRQSIRDILTTRKGTRVMRRDYGSEIPALIDAPLTRETIVDLYAETAIAIAIWEPRVEVQQVTIESAEPGRVVIGLQGLYTPTGEPITVDGIEVT</sequence>
<protein>
    <submittedName>
        <fullName evidence="2">GPW/gp25 family protein</fullName>
    </submittedName>
</protein>
<gene>
    <name evidence="2" type="ORF">JI744_14565</name>
</gene>
<name>A0A8J7SVA7_9RHOB</name>
<dbReference type="Gene3D" id="3.10.450.40">
    <property type="match status" value="1"/>
</dbReference>
<dbReference type="EMBL" id="JAESVP010000007">
    <property type="protein sequence ID" value="MBL4929327.1"/>
    <property type="molecule type" value="Genomic_DNA"/>
</dbReference>
<dbReference type="InterPro" id="IPR007048">
    <property type="entry name" value="IraD/Gp25-like"/>
</dbReference>
<dbReference type="SUPFAM" id="SSF160719">
    <property type="entry name" value="gpW/gp25-like"/>
    <property type="match status" value="1"/>
</dbReference>
<comment type="caution">
    <text evidence="2">The sequence shown here is derived from an EMBL/GenBank/DDBJ whole genome shotgun (WGS) entry which is preliminary data.</text>
</comment>
<feature type="domain" description="IraD/Gp25-like" evidence="1">
    <location>
        <begin position="14"/>
        <end position="93"/>
    </location>
</feature>
<evidence type="ECO:0000313" key="2">
    <source>
        <dbReference type="EMBL" id="MBL4929327.1"/>
    </source>
</evidence>
<dbReference type="RefSeq" id="WP_202661863.1">
    <property type="nucleotide sequence ID" value="NZ_JAESVP010000007.1"/>
</dbReference>
<dbReference type="Pfam" id="PF04965">
    <property type="entry name" value="GPW_gp25"/>
    <property type="match status" value="1"/>
</dbReference>
<keyword evidence="3" id="KW-1185">Reference proteome</keyword>
<reference evidence="2" key="1">
    <citation type="submission" date="2021-01" db="EMBL/GenBank/DDBJ databases">
        <title>Genome seq and assembly of Tabrizicola sp. KVB23.</title>
        <authorList>
            <person name="Chhetri G."/>
        </authorList>
    </citation>
    <scope>NUCLEOTIDE SEQUENCE</scope>
    <source>
        <strain evidence="2">KVB23</strain>
    </source>
</reference>
<accession>A0A8J7SVA7</accession>
<dbReference type="Proteomes" id="UP000619033">
    <property type="component" value="Unassembled WGS sequence"/>
</dbReference>
<organism evidence="2 3">
    <name type="scientific">Fuscibacter oryzae</name>
    <dbReference type="NCBI Taxonomy" id="2803939"/>
    <lineage>
        <taxon>Bacteria</taxon>
        <taxon>Pseudomonadati</taxon>
        <taxon>Pseudomonadota</taxon>
        <taxon>Alphaproteobacteria</taxon>
        <taxon>Rhodobacterales</taxon>
        <taxon>Paracoccaceae</taxon>
        <taxon>Fuscibacter</taxon>
    </lineage>
</organism>
<evidence type="ECO:0000313" key="3">
    <source>
        <dbReference type="Proteomes" id="UP000619033"/>
    </source>
</evidence>
<evidence type="ECO:0000259" key="1">
    <source>
        <dbReference type="Pfam" id="PF04965"/>
    </source>
</evidence>
<dbReference type="AlphaFoldDB" id="A0A8J7SVA7"/>